<feature type="transmembrane region" description="Helical" evidence="10">
    <location>
        <begin position="335"/>
        <end position="360"/>
    </location>
</feature>
<dbReference type="PRINTS" id="PR01035">
    <property type="entry name" value="TCRTETA"/>
</dbReference>
<proteinExistence type="inferred from homology"/>
<sequence>MQKFLFLLLSLILLGPLGIDLYLPTIPAIAKGLNSSESLIQSTIALFILVLGMGQLIAGPLVDKYGRKPIAIIGIVLSMLGAAMAALAVSPLMFVSSRLLQGVAVCCTAVVAFSGVRDRLNGNEAARAFGFLNGTLNIVPALAPLLGGLLAEAFGWRAPFWFLALYGLVVLILIICFLPETRPADTQPSNGLPVKNYLRILRDDRFLTFSLVNAGAMGMALTYVSLAPNVLMVGAGLSPLQFSLAFGANGFWIMAVSFFANRIIQKVGRPTCLMVGSLLMALGCLGLLFGLTQLSAETQNHWLVYMLPVASACAGLAFMMGPATSYALEPYANEAGVASALVGFVQMAGGAGLGLLAMALPIEPKLSLAIVMLAGCLLAWQARRASKHVRGTLQKIN</sequence>
<feature type="transmembrane region" description="Helical" evidence="10">
    <location>
        <begin position="158"/>
        <end position="178"/>
    </location>
</feature>
<dbReference type="NCBIfam" id="TIGR00710">
    <property type="entry name" value="efflux_Bcr_CflA"/>
    <property type="match status" value="1"/>
</dbReference>
<dbReference type="AlphaFoldDB" id="A0A0T9TAH6"/>
<evidence type="ECO:0000256" key="2">
    <source>
        <dbReference type="ARBA" id="ARBA00004651"/>
    </source>
</evidence>
<evidence type="ECO:0000256" key="10">
    <source>
        <dbReference type="RuleBase" id="RU365088"/>
    </source>
</evidence>
<dbReference type="PROSITE" id="PS00216">
    <property type="entry name" value="SUGAR_TRANSPORT_1"/>
    <property type="match status" value="1"/>
</dbReference>
<dbReference type="SUPFAM" id="SSF103473">
    <property type="entry name" value="MFS general substrate transporter"/>
    <property type="match status" value="1"/>
</dbReference>
<evidence type="ECO:0000256" key="8">
    <source>
        <dbReference type="ARBA" id="ARBA00022989"/>
    </source>
</evidence>
<keyword evidence="9 10" id="KW-0472">Membrane</keyword>
<comment type="caution">
    <text evidence="10">Lacks conserved residue(s) required for the propagation of feature annotation.</text>
</comment>
<reference evidence="13" key="1">
    <citation type="submission" date="2015-03" db="EMBL/GenBank/DDBJ databases">
        <authorList>
            <consortium name="Pathogen Informatics"/>
        </authorList>
    </citation>
    <scope>NUCLEOTIDE SEQUENCE [LARGE SCALE GENOMIC DNA]</scope>
    <source>
        <strain evidence="13">IP27925</strain>
    </source>
</reference>
<evidence type="ECO:0000256" key="5">
    <source>
        <dbReference type="ARBA" id="ARBA00022448"/>
    </source>
</evidence>
<feature type="transmembrane region" description="Helical" evidence="10">
    <location>
        <begin position="272"/>
        <end position="296"/>
    </location>
</feature>
<feature type="transmembrane region" description="Helical" evidence="10">
    <location>
        <begin position="302"/>
        <end position="323"/>
    </location>
</feature>
<dbReference type="Pfam" id="PF07690">
    <property type="entry name" value="MFS_1"/>
    <property type="match status" value="1"/>
</dbReference>
<comment type="subcellular location">
    <subcellularLocation>
        <location evidence="10">Cell inner membrane</location>
        <topology evidence="10">Multi-pass membrane protein</topology>
    </subcellularLocation>
    <subcellularLocation>
        <location evidence="2">Cell membrane</location>
        <topology evidence="2">Multi-pass membrane protein</topology>
    </subcellularLocation>
</comment>
<feature type="transmembrane region" description="Helical" evidence="10">
    <location>
        <begin position="70"/>
        <end position="93"/>
    </location>
</feature>
<dbReference type="Gene3D" id="1.20.1720.10">
    <property type="entry name" value="Multidrug resistance protein D"/>
    <property type="match status" value="1"/>
</dbReference>
<evidence type="ECO:0000256" key="6">
    <source>
        <dbReference type="ARBA" id="ARBA00022475"/>
    </source>
</evidence>
<comment type="function">
    <text evidence="1">Resistance to tetracycline by an active tetracycline efflux. This is an energy-dependent process that decreases the accumulation of the antibiotic in whole cells. This protein functions as a metal-tetracycline/H(+) antiporter.</text>
</comment>
<dbReference type="STRING" id="28152.CH54_586"/>
<evidence type="ECO:0000256" key="9">
    <source>
        <dbReference type="ARBA" id="ARBA00023136"/>
    </source>
</evidence>
<evidence type="ECO:0000256" key="3">
    <source>
        <dbReference type="ARBA" id="ARBA00006236"/>
    </source>
</evidence>
<feature type="transmembrane region" description="Helical" evidence="10">
    <location>
        <begin position="366"/>
        <end position="382"/>
    </location>
</feature>
<dbReference type="InterPro" id="IPR036259">
    <property type="entry name" value="MFS_trans_sf"/>
</dbReference>
<dbReference type="RefSeq" id="WP_050125239.1">
    <property type="nucleotide sequence ID" value="NZ_CQEM01000002.1"/>
</dbReference>
<gene>
    <name evidence="12" type="primary">mdtL</name>
    <name evidence="12" type="ORF">ERS008460_00661</name>
</gene>
<dbReference type="EMBL" id="CQEM01000002">
    <property type="protein sequence ID" value="CNK71212.1"/>
    <property type="molecule type" value="Genomic_DNA"/>
</dbReference>
<feature type="transmembrane region" description="Helical" evidence="10">
    <location>
        <begin position="99"/>
        <end position="116"/>
    </location>
</feature>
<keyword evidence="10" id="KW-0997">Cell inner membrane</keyword>
<feature type="transmembrane region" description="Helical" evidence="10">
    <location>
        <begin position="38"/>
        <end position="58"/>
    </location>
</feature>
<dbReference type="InterPro" id="IPR005829">
    <property type="entry name" value="Sugar_transporter_CS"/>
</dbReference>
<evidence type="ECO:0000256" key="7">
    <source>
        <dbReference type="ARBA" id="ARBA00022692"/>
    </source>
</evidence>
<evidence type="ECO:0000256" key="1">
    <source>
        <dbReference type="ARBA" id="ARBA00003279"/>
    </source>
</evidence>
<keyword evidence="6" id="KW-1003">Cell membrane</keyword>
<evidence type="ECO:0000313" key="12">
    <source>
        <dbReference type="EMBL" id="CNK71212.1"/>
    </source>
</evidence>
<dbReference type="PROSITE" id="PS50850">
    <property type="entry name" value="MFS"/>
    <property type="match status" value="1"/>
</dbReference>
<comment type="similarity">
    <text evidence="4">Belongs to the major facilitator superfamily. TCR/Tet family.</text>
</comment>
<feature type="transmembrane region" description="Helical" evidence="10">
    <location>
        <begin position="240"/>
        <end position="260"/>
    </location>
</feature>
<name>A0A0T9TAH6_YERAE</name>
<dbReference type="InterPro" id="IPR020846">
    <property type="entry name" value="MFS_dom"/>
</dbReference>
<dbReference type="PANTHER" id="PTHR23502:SF70">
    <property type="entry name" value="BCR_CFLA FAMILY EFFLUX TRANSPORTER"/>
    <property type="match status" value="1"/>
</dbReference>
<dbReference type="GO" id="GO:1990961">
    <property type="term" value="P:xenobiotic detoxification by transmembrane export across the plasma membrane"/>
    <property type="evidence" value="ECO:0007669"/>
    <property type="project" value="InterPro"/>
</dbReference>
<comment type="similarity">
    <text evidence="3 10">Belongs to the major facilitator superfamily. Bcr/CmlA family.</text>
</comment>
<accession>A0A0T9TAH6</accession>
<protein>
    <recommendedName>
        <fullName evidence="10">Bcr/CflA family efflux transporter</fullName>
    </recommendedName>
</protein>
<evidence type="ECO:0000313" key="13">
    <source>
        <dbReference type="Proteomes" id="UP000040088"/>
    </source>
</evidence>
<feature type="transmembrane region" description="Helical" evidence="10">
    <location>
        <begin position="128"/>
        <end position="146"/>
    </location>
</feature>
<keyword evidence="5 10" id="KW-0813">Transport</keyword>
<feature type="domain" description="Major facilitator superfamily (MFS) profile" evidence="11">
    <location>
        <begin position="4"/>
        <end position="387"/>
    </location>
</feature>
<organism evidence="12 13">
    <name type="scientific">Yersinia aleksiciae</name>
    <dbReference type="NCBI Taxonomy" id="263819"/>
    <lineage>
        <taxon>Bacteria</taxon>
        <taxon>Pseudomonadati</taxon>
        <taxon>Pseudomonadota</taxon>
        <taxon>Gammaproteobacteria</taxon>
        <taxon>Enterobacterales</taxon>
        <taxon>Yersiniaceae</taxon>
        <taxon>Yersinia</taxon>
    </lineage>
</organism>
<evidence type="ECO:0000259" key="11">
    <source>
        <dbReference type="PROSITE" id="PS50850"/>
    </source>
</evidence>
<dbReference type="GO" id="GO:0042910">
    <property type="term" value="F:xenobiotic transmembrane transporter activity"/>
    <property type="evidence" value="ECO:0007669"/>
    <property type="project" value="InterPro"/>
</dbReference>
<dbReference type="CDD" id="cd17320">
    <property type="entry name" value="MFS_MdfA_MDR_like"/>
    <property type="match status" value="1"/>
</dbReference>
<dbReference type="GO" id="GO:0005886">
    <property type="term" value="C:plasma membrane"/>
    <property type="evidence" value="ECO:0007669"/>
    <property type="project" value="UniProtKB-SubCell"/>
</dbReference>
<dbReference type="InterPro" id="IPR004812">
    <property type="entry name" value="Efflux_drug-R_Bcr/CmlA"/>
</dbReference>
<dbReference type="InterPro" id="IPR011701">
    <property type="entry name" value="MFS"/>
</dbReference>
<evidence type="ECO:0000256" key="4">
    <source>
        <dbReference type="ARBA" id="ARBA00007520"/>
    </source>
</evidence>
<dbReference type="InterPro" id="IPR001958">
    <property type="entry name" value="Tet-R_TetA/multi-R_MdtG-like"/>
</dbReference>
<dbReference type="Proteomes" id="UP000040088">
    <property type="component" value="Unassembled WGS sequence"/>
</dbReference>
<feature type="transmembrane region" description="Helical" evidence="10">
    <location>
        <begin position="206"/>
        <end position="228"/>
    </location>
</feature>
<keyword evidence="7 10" id="KW-0812">Transmembrane</keyword>
<keyword evidence="8 10" id="KW-1133">Transmembrane helix</keyword>
<dbReference type="PANTHER" id="PTHR23502">
    <property type="entry name" value="MAJOR FACILITATOR SUPERFAMILY"/>
    <property type="match status" value="1"/>
</dbReference>